<dbReference type="AlphaFoldDB" id="A0AAV4SLU1"/>
<evidence type="ECO:0000256" key="1">
    <source>
        <dbReference type="SAM" id="Phobius"/>
    </source>
</evidence>
<evidence type="ECO:0000313" key="2">
    <source>
        <dbReference type="EMBL" id="GIY34206.1"/>
    </source>
</evidence>
<keyword evidence="1" id="KW-1133">Transmembrane helix</keyword>
<gene>
    <name evidence="2" type="ORF">CDAR_32911</name>
</gene>
<keyword evidence="1" id="KW-0812">Transmembrane</keyword>
<keyword evidence="3" id="KW-1185">Reference proteome</keyword>
<comment type="caution">
    <text evidence="2">The sequence shown here is derived from an EMBL/GenBank/DDBJ whole genome shotgun (WGS) entry which is preliminary data.</text>
</comment>
<keyword evidence="1" id="KW-0472">Membrane</keyword>
<name>A0AAV4SLU1_9ARAC</name>
<protein>
    <submittedName>
        <fullName evidence="2">Uncharacterized protein</fullName>
    </submittedName>
</protein>
<feature type="transmembrane region" description="Helical" evidence="1">
    <location>
        <begin position="41"/>
        <end position="60"/>
    </location>
</feature>
<dbReference type="Proteomes" id="UP001054837">
    <property type="component" value="Unassembled WGS sequence"/>
</dbReference>
<reference evidence="2 3" key="1">
    <citation type="submission" date="2021-06" db="EMBL/GenBank/DDBJ databases">
        <title>Caerostris darwini draft genome.</title>
        <authorList>
            <person name="Kono N."/>
            <person name="Arakawa K."/>
        </authorList>
    </citation>
    <scope>NUCLEOTIDE SEQUENCE [LARGE SCALE GENOMIC DNA]</scope>
</reference>
<sequence length="101" mass="11558">MHAGRDVSTNPSLETASQRYCWNGEILEDLFLVLATFPTPGYGYLPFLSLLFFTCQFPFIKWSVKKDRVVVREHCSKGNLSLCSIYNVFVLLVLSHPENIK</sequence>
<proteinExistence type="predicted"/>
<dbReference type="EMBL" id="BPLQ01008042">
    <property type="protein sequence ID" value="GIY34206.1"/>
    <property type="molecule type" value="Genomic_DNA"/>
</dbReference>
<accession>A0AAV4SLU1</accession>
<organism evidence="2 3">
    <name type="scientific">Caerostris darwini</name>
    <dbReference type="NCBI Taxonomy" id="1538125"/>
    <lineage>
        <taxon>Eukaryota</taxon>
        <taxon>Metazoa</taxon>
        <taxon>Ecdysozoa</taxon>
        <taxon>Arthropoda</taxon>
        <taxon>Chelicerata</taxon>
        <taxon>Arachnida</taxon>
        <taxon>Araneae</taxon>
        <taxon>Araneomorphae</taxon>
        <taxon>Entelegynae</taxon>
        <taxon>Araneoidea</taxon>
        <taxon>Araneidae</taxon>
        <taxon>Caerostris</taxon>
    </lineage>
</organism>
<evidence type="ECO:0000313" key="3">
    <source>
        <dbReference type="Proteomes" id="UP001054837"/>
    </source>
</evidence>